<protein>
    <submittedName>
        <fullName evidence="2">Uncharacterized protein</fullName>
    </submittedName>
</protein>
<evidence type="ECO:0000313" key="2">
    <source>
        <dbReference type="EMBL" id="GBM61804.1"/>
    </source>
</evidence>
<feature type="region of interest" description="Disordered" evidence="1">
    <location>
        <begin position="42"/>
        <end position="63"/>
    </location>
</feature>
<sequence length="96" mass="11001">MNAQYDVQTIIAIRSFTSYHLISSSTCFNDMAQPPIQDMARAYTGNGKDDISGSPKPKGKKQTRANNYCLRRIWEILFCVYSAPEENKYLNHQDSF</sequence>
<evidence type="ECO:0000313" key="3">
    <source>
        <dbReference type="Proteomes" id="UP000499080"/>
    </source>
</evidence>
<evidence type="ECO:0000256" key="1">
    <source>
        <dbReference type="SAM" id="MobiDB-lite"/>
    </source>
</evidence>
<dbReference type="EMBL" id="BGPR01001785">
    <property type="protein sequence ID" value="GBM61804.1"/>
    <property type="molecule type" value="Genomic_DNA"/>
</dbReference>
<keyword evidence="3" id="KW-1185">Reference proteome</keyword>
<dbReference type="Proteomes" id="UP000499080">
    <property type="component" value="Unassembled WGS sequence"/>
</dbReference>
<proteinExistence type="predicted"/>
<accession>A0A4Y2HAQ0</accession>
<gene>
    <name evidence="2" type="ORF">AVEN_80446_1</name>
</gene>
<dbReference type="AlphaFoldDB" id="A0A4Y2HAQ0"/>
<comment type="caution">
    <text evidence="2">The sequence shown here is derived from an EMBL/GenBank/DDBJ whole genome shotgun (WGS) entry which is preliminary data.</text>
</comment>
<reference evidence="2 3" key="1">
    <citation type="journal article" date="2019" name="Sci. Rep.">
        <title>Orb-weaving spider Araneus ventricosus genome elucidates the spidroin gene catalogue.</title>
        <authorList>
            <person name="Kono N."/>
            <person name="Nakamura H."/>
            <person name="Ohtoshi R."/>
            <person name="Moran D.A.P."/>
            <person name="Shinohara A."/>
            <person name="Yoshida Y."/>
            <person name="Fujiwara M."/>
            <person name="Mori M."/>
            <person name="Tomita M."/>
            <person name="Arakawa K."/>
        </authorList>
    </citation>
    <scope>NUCLEOTIDE SEQUENCE [LARGE SCALE GENOMIC DNA]</scope>
</reference>
<organism evidence="2 3">
    <name type="scientific">Araneus ventricosus</name>
    <name type="common">Orbweaver spider</name>
    <name type="synonym">Epeira ventricosa</name>
    <dbReference type="NCBI Taxonomy" id="182803"/>
    <lineage>
        <taxon>Eukaryota</taxon>
        <taxon>Metazoa</taxon>
        <taxon>Ecdysozoa</taxon>
        <taxon>Arthropoda</taxon>
        <taxon>Chelicerata</taxon>
        <taxon>Arachnida</taxon>
        <taxon>Araneae</taxon>
        <taxon>Araneomorphae</taxon>
        <taxon>Entelegynae</taxon>
        <taxon>Araneoidea</taxon>
        <taxon>Araneidae</taxon>
        <taxon>Araneus</taxon>
    </lineage>
</organism>
<name>A0A4Y2HAQ0_ARAVE</name>